<proteinExistence type="predicted"/>
<comment type="caution">
    <text evidence="1">The sequence shown here is derived from an EMBL/GenBank/DDBJ whole genome shotgun (WGS) entry which is preliminary data.</text>
</comment>
<dbReference type="Proteomes" id="UP001371456">
    <property type="component" value="Unassembled WGS sequence"/>
</dbReference>
<organism evidence="1 2">
    <name type="scientific">Solanum bulbocastanum</name>
    <name type="common">Wild potato</name>
    <dbReference type="NCBI Taxonomy" id="147425"/>
    <lineage>
        <taxon>Eukaryota</taxon>
        <taxon>Viridiplantae</taxon>
        <taxon>Streptophyta</taxon>
        <taxon>Embryophyta</taxon>
        <taxon>Tracheophyta</taxon>
        <taxon>Spermatophyta</taxon>
        <taxon>Magnoliopsida</taxon>
        <taxon>eudicotyledons</taxon>
        <taxon>Gunneridae</taxon>
        <taxon>Pentapetalae</taxon>
        <taxon>asterids</taxon>
        <taxon>lamiids</taxon>
        <taxon>Solanales</taxon>
        <taxon>Solanaceae</taxon>
        <taxon>Solanoideae</taxon>
        <taxon>Solaneae</taxon>
        <taxon>Solanum</taxon>
    </lineage>
</organism>
<sequence length="81" mass="9496">MSYRRDHRGHRSALFDNYDSIEEGGVRASSSYQRDLDERDNDKAVDSLQDRVSFLKKKDRAEKYCMESLLVLMEGKHTKLP</sequence>
<protein>
    <submittedName>
        <fullName evidence="1">Uncharacterized protein</fullName>
    </submittedName>
</protein>
<dbReference type="AlphaFoldDB" id="A0AAN8T5H0"/>
<accession>A0AAN8T5H0</accession>
<dbReference type="EMBL" id="JBANQN010000009">
    <property type="protein sequence ID" value="KAK6781005.1"/>
    <property type="molecule type" value="Genomic_DNA"/>
</dbReference>
<name>A0AAN8T5H0_SOLBU</name>
<reference evidence="1 2" key="1">
    <citation type="submission" date="2024-02" db="EMBL/GenBank/DDBJ databases">
        <title>de novo genome assembly of Solanum bulbocastanum strain 11H21.</title>
        <authorList>
            <person name="Hosaka A.J."/>
        </authorList>
    </citation>
    <scope>NUCLEOTIDE SEQUENCE [LARGE SCALE GENOMIC DNA]</scope>
    <source>
        <tissue evidence="1">Young leaves</tissue>
    </source>
</reference>
<keyword evidence="2" id="KW-1185">Reference proteome</keyword>
<evidence type="ECO:0000313" key="2">
    <source>
        <dbReference type="Proteomes" id="UP001371456"/>
    </source>
</evidence>
<gene>
    <name evidence="1" type="ORF">RDI58_023189</name>
</gene>
<evidence type="ECO:0000313" key="1">
    <source>
        <dbReference type="EMBL" id="KAK6781005.1"/>
    </source>
</evidence>